<reference evidence="5" key="2">
    <citation type="submission" date="2020-11" db="EMBL/GenBank/DDBJ databases">
        <authorList>
            <person name="McCartney M.A."/>
            <person name="Auch B."/>
            <person name="Kono T."/>
            <person name="Mallez S."/>
            <person name="Becker A."/>
            <person name="Gohl D.M."/>
            <person name="Silverstein K.A.T."/>
            <person name="Koren S."/>
            <person name="Bechman K.B."/>
            <person name="Herman A."/>
            <person name="Abrahante J.E."/>
            <person name="Garbe J."/>
        </authorList>
    </citation>
    <scope>NUCLEOTIDE SEQUENCE</scope>
    <source>
        <strain evidence="5">Duluth1</strain>
        <tissue evidence="5">Whole animal</tissue>
    </source>
</reference>
<accession>A0A9D4IJM4</accession>
<feature type="domain" description="Mab-21-like HhH/H2TH-like" evidence="4">
    <location>
        <begin position="268"/>
        <end position="346"/>
    </location>
</feature>
<dbReference type="Proteomes" id="UP000828390">
    <property type="component" value="Unassembled WGS sequence"/>
</dbReference>
<evidence type="ECO:0000259" key="3">
    <source>
        <dbReference type="Pfam" id="PF03281"/>
    </source>
</evidence>
<evidence type="ECO:0000313" key="6">
    <source>
        <dbReference type="Proteomes" id="UP000828390"/>
    </source>
</evidence>
<dbReference type="Pfam" id="PF03281">
    <property type="entry name" value="Mab-21"/>
    <property type="match status" value="1"/>
</dbReference>
<dbReference type="InterPro" id="IPR024810">
    <property type="entry name" value="MAB21L/cGLR"/>
</dbReference>
<dbReference type="PANTHER" id="PTHR10656">
    <property type="entry name" value="CELL FATE DETERMINING PROTEIN MAB21-RELATED"/>
    <property type="match status" value="1"/>
</dbReference>
<name>A0A9D4IJM4_DREPO</name>
<evidence type="ECO:0000256" key="2">
    <source>
        <dbReference type="SAM" id="MobiDB-lite"/>
    </source>
</evidence>
<gene>
    <name evidence="5" type="ORF">DPMN_175464</name>
</gene>
<reference evidence="5" key="1">
    <citation type="journal article" date="2019" name="bioRxiv">
        <title>The Genome of the Zebra Mussel, Dreissena polymorpha: A Resource for Invasive Species Research.</title>
        <authorList>
            <person name="McCartney M.A."/>
            <person name="Auch B."/>
            <person name="Kono T."/>
            <person name="Mallez S."/>
            <person name="Zhang Y."/>
            <person name="Obille A."/>
            <person name="Becker A."/>
            <person name="Abrahante J.E."/>
            <person name="Garbe J."/>
            <person name="Badalamenti J.P."/>
            <person name="Herman A."/>
            <person name="Mangelson H."/>
            <person name="Liachko I."/>
            <person name="Sullivan S."/>
            <person name="Sone E.D."/>
            <person name="Koren S."/>
            <person name="Silverstein K.A.T."/>
            <person name="Beckman K.B."/>
            <person name="Gohl D.M."/>
        </authorList>
    </citation>
    <scope>NUCLEOTIDE SEQUENCE</scope>
    <source>
        <strain evidence="5">Duluth1</strain>
        <tissue evidence="5">Whole animal</tissue>
    </source>
</reference>
<feature type="domain" description="Mab-21-like nucleotidyltransferase" evidence="3">
    <location>
        <begin position="187"/>
        <end position="260"/>
    </location>
</feature>
<proteinExistence type="inferred from homology"/>
<evidence type="ECO:0008006" key="7">
    <source>
        <dbReference type="Google" id="ProtNLM"/>
    </source>
</evidence>
<organism evidence="5 6">
    <name type="scientific">Dreissena polymorpha</name>
    <name type="common">Zebra mussel</name>
    <name type="synonym">Mytilus polymorpha</name>
    <dbReference type="NCBI Taxonomy" id="45954"/>
    <lineage>
        <taxon>Eukaryota</taxon>
        <taxon>Metazoa</taxon>
        <taxon>Spiralia</taxon>
        <taxon>Lophotrochozoa</taxon>
        <taxon>Mollusca</taxon>
        <taxon>Bivalvia</taxon>
        <taxon>Autobranchia</taxon>
        <taxon>Heteroconchia</taxon>
        <taxon>Euheterodonta</taxon>
        <taxon>Imparidentia</taxon>
        <taxon>Neoheterodontei</taxon>
        <taxon>Myida</taxon>
        <taxon>Dreissenoidea</taxon>
        <taxon>Dreissenidae</taxon>
        <taxon>Dreissena</taxon>
    </lineage>
</organism>
<dbReference type="Pfam" id="PF20266">
    <property type="entry name" value="Mab-21_C"/>
    <property type="match status" value="1"/>
</dbReference>
<comment type="caution">
    <text evidence="5">The sequence shown here is derived from an EMBL/GenBank/DDBJ whole genome shotgun (WGS) entry which is preliminary data.</text>
</comment>
<comment type="similarity">
    <text evidence="1">Belongs to the mab-21 family.</text>
</comment>
<dbReference type="EMBL" id="JAIWYP010000009">
    <property type="protein sequence ID" value="KAH3774093.1"/>
    <property type="molecule type" value="Genomic_DNA"/>
</dbReference>
<keyword evidence="6" id="KW-1185">Reference proteome</keyword>
<evidence type="ECO:0000313" key="5">
    <source>
        <dbReference type="EMBL" id="KAH3774093.1"/>
    </source>
</evidence>
<dbReference type="InterPro" id="IPR046903">
    <property type="entry name" value="Mab-21-like_nuc_Trfase"/>
</dbReference>
<protein>
    <recommendedName>
        <fullName evidence="7">Mab-21-like nucleotidyltransferase domain-containing protein</fullName>
    </recommendedName>
</protein>
<dbReference type="Gene3D" id="1.10.1410.40">
    <property type="match status" value="1"/>
</dbReference>
<dbReference type="SMART" id="SM01265">
    <property type="entry name" value="Mab-21"/>
    <property type="match status" value="1"/>
</dbReference>
<evidence type="ECO:0000259" key="4">
    <source>
        <dbReference type="Pfam" id="PF20266"/>
    </source>
</evidence>
<feature type="region of interest" description="Disordered" evidence="2">
    <location>
        <begin position="752"/>
        <end position="773"/>
    </location>
</feature>
<feature type="compositionally biased region" description="Acidic residues" evidence="2">
    <location>
        <begin position="764"/>
        <end position="773"/>
    </location>
</feature>
<feature type="compositionally biased region" description="Basic and acidic residues" evidence="2">
    <location>
        <begin position="752"/>
        <end position="763"/>
    </location>
</feature>
<dbReference type="PANTHER" id="PTHR10656:SF69">
    <property type="entry name" value="MAB-21-LIKE HHH_H2TH-LIKE DOMAIN-CONTAINING PROTEIN"/>
    <property type="match status" value="1"/>
</dbReference>
<dbReference type="AlphaFoldDB" id="A0A9D4IJM4"/>
<evidence type="ECO:0000256" key="1">
    <source>
        <dbReference type="ARBA" id="ARBA00008307"/>
    </source>
</evidence>
<sequence length="786" mass="90530">MAHYTRKDMASVSRHLFKVLDVAGASEYVRHTRQHKALVGDVLASLTNVIERSDVAIYTFGSMSEGTTTPGMNSDTDIMMCFRIYPVFETSDDVRFDDMNVRYRTEHGDADYTYLIMLSDEETPIGFCKLEFMSAVDTEPIDPDLFFNICMDINGRFVITNSCMVDAMDQDERNGPAATTFKRPGFTDLDYIPSFRCAKWPSVAEEFLTRKRKYGFPSTDMAGDFGSFGIFFVPTGHSETQEKHLQWRLSFSLQERKIMLNLNPTQFKCYILLKMVKEDFVKPVVPGKSLTSYQCKTSIFWSIEQTHSSIWVGSNLVACFVKCLHLLKIWIRNGFVPNFFMPPVSIWKGSKQICKMVTCIIDNILKDPIEYLRSLKCDRVGSLLRSSLEPCVADGLGMPDHAEESDNYFREAKRTLHLSVHRLHYSFICETAYHWIGLLQHVSAGDDLDTCITYHRRLIGLLRNTTKMSEMTSQQLNYVQQASEYVLPFLLTSYGSQLASKSLLQPNGDTYEQAMAHLKTGQHSDALSGSIKLAAILYAMEKYEDCLKLLNDKEREIAPDLITIGMCGRKRDDFTHTVLINERLVNKIINNKMTSSEVLRENTCACVIFLPSEMPLIPKELQYELFRSFCSETEFSQDVNFWFDFVAVDSKVLLYYMLYLVHKKLGHRRDRNDAFLFLNIFLEKDFNLCHAETGFNLVGTILRDMGHLESAMSLFKDSWTKRPDHNAAKWQALITCYLYYRTVTEEDFKIEQESLESEEHTEHEVDDVENEAENEEKIIYQRCEGV</sequence>
<dbReference type="InterPro" id="IPR046906">
    <property type="entry name" value="Mab-21_HhH/H2TH-like"/>
</dbReference>